<proteinExistence type="predicted"/>
<keyword evidence="3" id="KW-1185">Reference proteome</keyword>
<evidence type="ECO:0000313" key="2">
    <source>
        <dbReference type="EMBL" id="KXZ40946.1"/>
    </source>
</evidence>
<dbReference type="OrthoDB" id="560182at2759"/>
<organism evidence="2 3">
    <name type="scientific">Gonium pectorale</name>
    <name type="common">Green alga</name>
    <dbReference type="NCBI Taxonomy" id="33097"/>
    <lineage>
        <taxon>Eukaryota</taxon>
        <taxon>Viridiplantae</taxon>
        <taxon>Chlorophyta</taxon>
        <taxon>core chlorophytes</taxon>
        <taxon>Chlorophyceae</taxon>
        <taxon>CS clade</taxon>
        <taxon>Chlamydomonadales</taxon>
        <taxon>Volvocaceae</taxon>
        <taxon>Gonium</taxon>
    </lineage>
</organism>
<gene>
    <name evidence="2" type="ORF">GPECTOR_1209g472</name>
</gene>
<reference evidence="3" key="1">
    <citation type="journal article" date="2016" name="Nat. Commun.">
        <title>The Gonium pectorale genome demonstrates co-option of cell cycle regulation during the evolution of multicellularity.</title>
        <authorList>
            <person name="Hanschen E.R."/>
            <person name="Marriage T.N."/>
            <person name="Ferris P.J."/>
            <person name="Hamaji T."/>
            <person name="Toyoda A."/>
            <person name="Fujiyama A."/>
            <person name="Neme R."/>
            <person name="Noguchi H."/>
            <person name="Minakuchi Y."/>
            <person name="Suzuki M."/>
            <person name="Kawai-Toyooka H."/>
            <person name="Smith D.R."/>
            <person name="Sparks H."/>
            <person name="Anderson J."/>
            <person name="Bakaric R."/>
            <person name="Luria V."/>
            <person name="Karger A."/>
            <person name="Kirschner M.W."/>
            <person name="Durand P.M."/>
            <person name="Michod R.E."/>
            <person name="Nozaki H."/>
            <person name="Olson B.J."/>
        </authorList>
    </citation>
    <scope>NUCLEOTIDE SEQUENCE [LARGE SCALE GENOMIC DNA]</scope>
    <source>
        <strain evidence="3">NIES-2863</strain>
    </source>
</reference>
<comment type="caution">
    <text evidence="2">The sequence shown here is derived from an EMBL/GenBank/DDBJ whole genome shotgun (WGS) entry which is preliminary data.</text>
</comment>
<accession>A0A150FTN0</accession>
<protein>
    <submittedName>
        <fullName evidence="2">Uncharacterized protein</fullName>
    </submittedName>
</protein>
<evidence type="ECO:0000256" key="1">
    <source>
        <dbReference type="SAM" id="MobiDB-lite"/>
    </source>
</evidence>
<evidence type="ECO:0000313" key="3">
    <source>
        <dbReference type="Proteomes" id="UP000075714"/>
    </source>
</evidence>
<dbReference type="AlphaFoldDB" id="A0A150FTN0"/>
<feature type="compositionally biased region" description="Low complexity" evidence="1">
    <location>
        <begin position="10"/>
        <end position="19"/>
    </location>
</feature>
<sequence>MHAAAEGQQLLLSRSSDLSPDGTALPTSVLHRLEGLGAEDQEGTPAVGAFFNGVCYYFTDNERVALHHVHNNGATVGPFAEKGDAAAECKVKARLLTALQPDSHLRAE</sequence>
<dbReference type="Proteomes" id="UP000075714">
    <property type="component" value="Unassembled WGS sequence"/>
</dbReference>
<dbReference type="EMBL" id="LSYV01001203">
    <property type="protein sequence ID" value="KXZ40946.1"/>
    <property type="molecule type" value="Genomic_DNA"/>
</dbReference>
<name>A0A150FTN0_GONPE</name>
<feature type="region of interest" description="Disordered" evidence="1">
    <location>
        <begin position="1"/>
        <end position="24"/>
    </location>
</feature>